<dbReference type="SUPFAM" id="SSF52733">
    <property type="entry name" value="Nicotinate mononucleotide:5,6-dimethylbenzimidazole phosphoribosyltransferase (CobT)"/>
    <property type="match status" value="1"/>
</dbReference>
<keyword evidence="7 10" id="KW-0808">Transferase</keyword>
<evidence type="ECO:0000313" key="12">
    <source>
        <dbReference type="Proteomes" id="UP000187464"/>
    </source>
</evidence>
<dbReference type="GO" id="GO:0009236">
    <property type="term" value="P:cobalamin biosynthetic process"/>
    <property type="evidence" value="ECO:0007669"/>
    <property type="project" value="UniProtKB-UniRule"/>
</dbReference>
<dbReference type="KEGG" id="psac:PSM36_1125"/>
<comment type="pathway">
    <text evidence="1 10">Nucleoside biosynthesis; alpha-ribazole biosynthesis; alpha-ribazole from 5,6-dimethylbenzimidazole: step 1/2.</text>
</comment>
<dbReference type="InterPro" id="IPR036087">
    <property type="entry name" value="Nict_dMeBzImd_PRibTrfase_sf"/>
</dbReference>
<dbReference type="InterPro" id="IPR003200">
    <property type="entry name" value="Nict_dMeBzImd_PRibTrfase"/>
</dbReference>
<keyword evidence="12" id="KW-1185">Reference proteome</keyword>
<evidence type="ECO:0000256" key="8">
    <source>
        <dbReference type="ARBA" id="ARBA00030686"/>
    </source>
</evidence>
<gene>
    <name evidence="10 11" type="primary">cobT</name>
    <name evidence="11" type="ORF">PSM36_1125</name>
</gene>
<dbReference type="EC" id="2.4.2.21" evidence="3 10"/>
<evidence type="ECO:0000313" key="11">
    <source>
        <dbReference type="EMBL" id="SCD19950.1"/>
    </source>
</evidence>
<dbReference type="Gene3D" id="1.10.1610.10">
    <property type="match status" value="1"/>
</dbReference>
<dbReference type="STRING" id="1642647.PSM36_1125"/>
<dbReference type="EMBL" id="LT605205">
    <property type="protein sequence ID" value="SCD19950.1"/>
    <property type="molecule type" value="Genomic_DNA"/>
</dbReference>
<reference evidence="11 12" key="1">
    <citation type="submission" date="2016-08" db="EMBL/GenBank/DDBJ databases">
        <authorList>
            <person name="Seilhamer J.J."/>
        </authorList>
    </citation>
    <scope>NUCLEOTIDE SEQUENCE [LARGE SCALE GENOMIC DNA]</scope>
    <source>
        <strain evidence="11">M3/6</strain>
    </source>
</reference>
<protein>
    <recommendedName>
        <fullName evidence="4 10">Nicotinate-nucleotide--dimethylbenzimidazole phosphoribosyltransferase</fullName>
        <shortName evidence="10">NN:DBI PRT</shortName>
        <ecNumber evidence="3 10">2.4.2.21</ecNumber>
    </recommendedName>
    <alternativeName>
        <fullName evidence="8 10">N(1)-alpha-phosphoribosyltransferase</fullName>
    </alternativeName>
</protein>
<evidence type="ECO:0000256" key="2">
    <source>
        <dbReference type="ARBA" id="ARBA00007110"/>
    </source>
</evidence>
<dbReference type="Pfam" id="PF02277">
    <property type="entry name" value="DBI_PRT"/>
    <property type="match status" value="1"/>
</dbReference>
<comment type="catalytic activity">
    <reaction evidence="9 10">
        <text>5,6-dimethylbenzimidazole + nicotinate beta-D-ribonucleotide = alpha-ribazole 5'-phosphate + nicotinate + H(+)</text>
        <dbReference type="Rhea" id="RHEA:11196"/>
        <dbReference type="ChEBI" id="CHEBI:15378"/>
        <dbReference type="ChEBI" id="CHEBI:15890"/>
        <dbReference type="ChEBI" id="CHEBI:32544"/>
        <dbReference type="ChEBI" id="CHEBI:57502"/>
        <dbReference type="ChEBI" id="CHEBI:57918"/>
        <dbReference type="EC" id="2.4.2.21"/>
    </reaction>
</comment>
<dbReference type="NCBIfam" id="TIGR03160">
    <property type="entry name" value="cobT_DBIPRT"/>
    <property type="match status" value="1"/>
</dbReference>
<evidence type="ECO:0000256" key="4">
    <source>
        <dbReference type="ARBA" id="ARBA00015486"/>
    </source>
</evidence>
<dbReference type="AlphaFoldDB" id="A0A1R3SYF8"/>
<dbReference type="HAMAP" id="MF_00230">
    <property type="entry name" value="CobT"/>
    <property type="match status" value="1"/>
</dbReference>
<evidence type="ECO:0000256" key="7">
    <source>
        <dbReference type="ARBA" id="ARBA00022679"/>
    </source>
</evidence>
<dbReference type="Proteomes" id="UP000187464">
    <property type="component" value="Chromosome I"/>
</dbReference>
<evidence type="ECO:0000256" key="5">
    <source>
        <dbReference type="ARBA" id="ARBA00022573"/>
    </source>
</evidence>
<dbReference type="NCBIfam" id="NF000996">
    <property type="entry name" value="PRK00105.1"/>
    <property type="match status" value="1"/>
</dbReference>
<sequence>MNIETALRQKIDSRTKPAGSLGKLEEIAFKVGRIQQTLTPELCNPAILVFAADHGIADEGVSPCPKEITHQMVMNFVHGGAGINVFARQHGINLKIIDAGVDFDFPAGSGVIDAKLGRGTNNMLYQPAMSIETCHKAMEKGAEFVRQEFENGCNVIGFGEMGIGNTSPASLLLHKFTGIPLDDCVGRGAGHDDAGVRHKCEILQRVAEKYYPATPVETLATFGGFEIAMMCGAVLEAKRSNMLVVADGFIATSAFLAAYEIQPDILENTLFSHSSDEKGHILMLKYLKGNPILHLNLRLGEGTGVALAYPIVRSALIFLNEMAGFEEAGVHDVRNKHFHSST</sequence>
<dbReference type="PANTHER" id="PTHR43463:SF1">
    <property type="entry name" value="NICOTINATE-NUCLEOTIDE--DIMETHYLBENZIMIDAZOLE PHOSPHORIBOSYLTRANSFERASE"/>
    <property type="match status" value="1"/>
</dbReference>
<evidence type="ECO:0000256" key="1">
    <source>
        <dbReference type="ARBA" id="ARBA00005049"/>
    </source>
</evidence>
<evidence type="ECO:0000256" key="10">
    <source>
        <dbReference type="HAMAP-Rule" id="MF_00230"/>
    </source>
</evidence>
<feature type="active site" description="Proton acceptor" evidence="10">
    <location>
        <position position="301"/>
    </location>
</feature>
<evidence type="ECO:0000256" key="9">
    <source>
        <dbReference type="ARBA" id="ARBA00047340"/>
    </source>
</evidence>
<dbReference type="GO" id="GO:0008939">
    <property type="term" value="F:nicotinate-nucleotide-dimethylbenzimidazole phosphoribosyltransferase activity"/>
    <property type="evidence" value="ECO:0007669"/>
    <property type="project" value="UniProtKB-UniRule"/>
</dbReference>
<dbReference type="Gene3D" id="3.40.50.10210">
    <property type="match status" value="1"/>
</dbReference>
<proteinExistence type="inferred from homology"/>
<keyword evidence="6 10" id="KW-0328">Glycosyltransferase</keyword>
<accession>A0A1R3SYF8</accession>
<comment type="function">
    <text evidence="10">Catalyzes the synthesis of alpha-ribazole-5'-phosphate from nicotinate mononucleotide (NAMN) and 5,6-dimethylbenzimidazole (DMB).</text>
</comment>
<organism evidence="11 12">
    <name type="scientific">Proteiniphilum saccharofermentans</name>
    <dbReference type="NCBI Taxonomy" id="1642647"/>
    <lineage>
        <taxon>Bacteria</taxon>
        <taxon>Pseudomonadati</taxon>
        <taxon>Bacteroidota</taxon>
        <taxon>Bacteroidia</taxon>
        <taxon>Bacteroidales</taxon>
        <taxon>Dysgonomonadaceae</taxon>
        <taxon>Proteiniphilum</taxon>
    </lineage>
</organism>
<keyword evidence="5 10" id="KW-0169">Cobalamin biosynthesis</keyword>
<evidence type="ECO:0000256" key="3">
    <source>
        <dbReference type="ARBA" id="ARBA00011991"/>
    </source>
</evidence>
<dbReference type="CDD" id="cd02439">
    <property type="entry name" value="DMB-PRT_CobT"/>
    <property type="match status" value="1"/>
</dbReference>
<comment type="similarity">
    <text evidence="2 10">Belongs to the CobT family.</text>
</comment>
<dbReference type="InterPro" id="IPR023195">
    <property type="entry name" value="Nict_dMeBzImd_PRibTrfase_N"/>
</dbReference>
<name>A0A1R3SYF8_9BACT</name>
<dbReference type="UniPathway" id="UPA00061">
    <property type="reaction ID" value="UER00516"/>
</dbReference>
<dbReference type="FunFam" id="3.40.50.10210:FF:000001">
    <property type="entry name" value="Nicotinate-nucleotide--dimethylbenzimidazole phosphoribosyltransferase"/>
    <property type="match status" value="1"/>
</dbReference>
<evidence type="ECO:0000256" key="6">
    <source>
        <dbReference type="ARBA" id="ARBA00022676"/>
    </source>
</evidence>
<dbReference type="InterPro" id="IPR017846">
    <property type="entry name" value="Nict_dMeBzImd_PRibTrfase_bact"/>
</dbReference>
<dbReference type="RefSeq" id="WP_076929555.1">
    <property type="nucleotide sequence ID" value="NZ_LT605205.1"/>
</dbReference>
<dbReference type="PANTHER" id="PTHR43463">
    <property type="entry name" value="NICOTINATE-NUCLEOTIDE--DIMETHYLBENZIMIDAZOLE PHOSPHORIBOSYLTRANSFERASE"/>
    <property type="match status" value="1"/>
</dbReference>